<keyword evidence="2" id="KW-0975">Bacterial flagellum</keyword>
<dbReference type="InterPro" id="IPR001444">
    <property type="entry name" value="Flag_bb_rod_N"/>
</dbReference>
<protein>
    <submittedName>
        <fullName evidence="6">Flagellar basal-body rod protein FlgG</fullName>
    </submittedName>
</protein>
<evidence type="ECO:0000256" key="1">
    <source>
        <dbReference type="ARBA" id="ARBA00009677"/>
    </source>
</evidence>
<dbReference type="Pfam" id="PF22692">
    <property type="entry name" value="LlgE_F_G_D1"/>
    <property type="match status" value="1"/>
</dbReference>
<evidence type="ECO:0000259" key="5">
    <source>
        <dbReference type="Pfam" id="PF22692"/>
    </source>
</evidence>
<dbReference type="PANTHER" id="PTHR30435">
    <property type="entry name" value="FLAGELLAR PROTEIN"/>
    <property type="match status" value="1"/>
</dbReference>
<feature type="domain" description="Flagellar hook protein FlgE/F/G-like D1" evidence="5">
    <location>
        <begin position="104"/>
        <end position="170"/>
    </location>
</feature>
<dbReference type="InterPro" id="IPR020013">
    <property type="entry name" value="Flagellar_FlgE/F/G"/>
</dbReference>
<keyword evidence="6" id="KW-0969">Cilium</keyword>
<sequence>MNRTMITATNTLSQLQKQMDIASDNLANLGTTGFKRKQSSFSELLVQQFNNQPSAGAEAGRLTPLGIRQGVGAQLAQSQIVMTQGSLKSTDRPLDFALTSEKQYFRVLEQSDNGSAVRFTRDGAFYLTPTGQNENMLVTSAGHPVLDANNNPITVSADASNYKLMDDGSLAVQLNNGATQEIDLGISLVKKPQFLEQMGGNLLGMPNNLAELNVTADEIYTDLNGPLRTQIAVSQGMLEQSNVDMSKEMTDIINLQRSYQFQSRSISMADQMMGLINGIR</sequence>
<gene>
    <name evidence="6" type="ORF">J2S17_001101</name>
</gene>
<feature type="domain" description="Flagellar basal body rod protein N-terminal" evidence="3">
    <location>
        <begin position="7"/>
        <end position="35"/>
    </location>
</feature>
<keyword evidence="6" id="KW-0966">Cell projection</keyword>
<evidence type="ECO:0000259" key="4">
    <source>
        <dbReference type="Pfam" id="PF06429"/>
    </source>
</evidence>
<dbReference type="InterPro" id="IPR010930">
    <property type="entry name" value="Flg_bb/hook_C_dom"/>
</dbReference>
<dbReference type="EMBL" id="JAUSUB010000003">
    <property type="protein sequence ID" value="MDQ0269231.1"/>
    <property type="molecule type" value="Genomic_DNA"/>
</dbReference>
<reference evidence="6 7" key="1">
    <citation type="submission" date="2023-07" db="EMBL/GenBank/DDBJ databases">
        <title>Genomic Encyclopedia of Type Strains, Phase IV (KMG-IV): sequencing the most valuable type-strain genomes for metagenomic binning, comparative biology and taxonomic classification.</title>
        <authorList>
            <person name="Goeker M."/>
        </authorList>
    </citation>
    <scope>NUCLEOTIDE SEQUENCE [LARGE SCALE GENOMIC DNA]</scope>
    <source>
        <strain evidence="6 7">DSM 23494</strain>
    </source>
</reference>
<dbReference type="PANTHER" id="PTHR30435:SF19">
    <property type="entry name" value="FLAGELLAR BASAL-BODY ROD PROTEIN FLGG"/>
    <property type="match status" value="1"/>
</dbReference>
<evidence type="ECO:0000313" key="6">
    <source>
        <dbReference type="EMBL" id="MDQ0269231.1"/>
    </source>
</evidence>
<dbReference type="InterPro" id="IPR053967">
    <property type="entry name" value="LlgE_F_G-like_D1"/>
</dbReference>
<dbReference type="SUPFAM" id="SSF117143">
    <property type="entry name" value="Flagellar hook protein flgE"/>
    <property type="match status" value="1"/>
</dbReference>
<evidence type="ECO:0000313" key="7">
    <source>
        <dbReference type="Proteomes" id="UP001238088"/>
    </source>
</evidence>
<comment type="subcellular location">
    <subcellularLocation>
        <location evidence="2">Bacterial flagellum basal body</location>
    </subcellularLocation>
</comment>
<comment type="similarity">
    <text evidence="1 2">Belongs to the flagella basal body rod proteins family.</text>
</comment>
<proteinExistence type="inferred from homology"/>
<dbReference type="Pfam" id="PF06429">
    <property type="entry name" value="Flg_bbr_C"/>
    <property type="match status" value="1"/>
</dbReference>
<dbReference type="RefSeq" id="WP_307472630.1">
    <property type="nucleotide sequence ID" value="NZ_JAUSUB010000003.1"/>
</dbReference>
<accession>A0ABU0AD94</accession>
<feature type="domain" description="Flagellar basal-body/hook protein C-terminal" evidence="4">
    <location>
        <begin position="235"/>
        <end position="277"/>
    </location>
</feature>
<dbReference type="NCBIfam" id="TIGR03506">
    <property type="entry name" value="FlgEFG_subfam"/>
    <property type="match status" value="1"/>
</dbReference>
<name>A0ABU0AD94_9BACI</name>
<dbReference type="Pfam" id="PF00460">
    <property type="entry name" value="Flg_bb_rod"/>
    <property type="match status" value="1"/>
</dbReference>
<keyword evidence="7" id="KW-1185">Reference proteome</keyword>
<comment type="caution">
    <text evidence="6">The sequence shown here is derived from an EMBL/GenBank/DDBJ whole genome shotgun (WGS) entry which is preliminary data.</text>
</comment>
<dbReference type="InterPro" id="IPR037925">
    <property type="entry name" value="FlgE/F/G-like"/>
</dbReference>
<organism evidence="6 7">
    <name type="scientific">Cytobacillus purgationiresistens</name>
    <dbReference type="NCBI Taxonomy" id="863449"/>
    <lineage>
        <taxon>Bacteria</taxon>
        <taxon>Bacillati</taxon>
        <taxon>Bacillota</taxon>
        <taxon>Bacilli</taxon>
        <taxon>Bacillales</taxon>
        <taxon>Bacillaceae</taxon>
        <taxon>Cytobacillus</taxon>
    </lineage>
</organism>
<keyword evidence="6" id="KW-0282">Flagellum</keyword>
<dbReference type="Proteomes" id="UP001238088">
    <property type="component" value="Unassembled WGS sequence"/>
</dbReference>
<evidence type="ECO:0000256" key="2">
    <source>
        <dbReference type="RuleBase" id="RU362116"/>
    </source>
</evidence>
<evidence type="ECO:0000259" key="3">
    <source>
        <dbReference type="Pfam" id="PF00460"/>
    </source>
</evidence>